<evidence type="ECO:0000256" key="2">
    <source>
        <dbReference type="ARBA" id="ARBA00022840"/>
    </source>
</evidence>
<evidence type="ECO:0000313" key="10">
    <source>
        <dbReference type="Proteomes" id="UP001604043"/>
    </source>
</evidence>
<evidence type="ECO:0000256" key="7">
    <source>
        <dbReference type="ARBA" id="ARBA00023163"/>
    </source>
</evidence>
<dbReference type="InterPro" id="IPR029016">
    <property type="entry name" value="GAF-like_dom_sf"/>
</dbReference>
<gene>
    <name evidence="9" type="ORF">V5F30_02975</name>
</gene>
<dbReference type="SUPFAM" id="SSF52540">
    <property type="entry name" value="P-loop containing nucleoside triphosphate hydrolases"/>
    <property type="match status" value="1"/>
</dbReference>
<dbReference type="SUPFAM" id="SSF55781">
    <property type="entry name" value="GAF domain-like"/>
    <property type="match status" value="1"/>
</dbReference>
<dbReference type="Gene3D" id="3.30.450.40">
    <property type="match status" value="1"/>
</dbReference>
<dbReference type="InterPro" id="IPR025662">
    <property type="entry name" value="Sigma_54_int_dom_ATP-bd_1"/>
</dbReference>
<sequence>MRQEQVAHIDELMRAASGLPVPSCGTRDSVIMKSWQRCVSEHRLDPVVLREPLILPSTQLREHQDAMDEFTHTARFGVETLYRDVAGLGYVLLLTDAKGITVDFIGDPTFDATLMRAGLYLGADWKEPSAGTCAVGTCIATGEALVVHQTDHFDATHIPLTCTAAPVFDPSGALAAVLDISALRSPQPKESQLLALQLVKSVAHKIETANLLNRFRGEFILRLAPSPEFADVDPPYVLAVDSSGCIAGFNSKARALLRRELEARPPADAVRPLVGRRLSEFIEIAIDDLPRLGPASPVAQRMVRLAGTGTPMFAHCQLPARISTRSVAAAPPSLPAPLAGLHGGDAAMATVTARAARLVNTQMNLIVCGETGTGKEFLAKAIHAAGARSARPFVAVNCAALPETLIEGELFGYEAGAFTGAVARGRKGLVLEADGGTLFLDEIGDMPLTLQTRLLRVLAEREVTPLGRTRPVPVNIRVIAATHRDLLAEVNAGRFREDLYFRLSGAVLTLPPLRRRADFEWLVERLLEERGKAAKTRFSLSPDARDLLRAYRWPGNIRELMNTLDFACALAAEGTIQWEDLPERLREADSPHEAGAAALSPAFPSGEGEIAQDRLLAALRARSWNISAVARDLGVDRTTIHRRMRRYGIARRV</sequence>
<dbReference type="InterPro" id="IPR058031">
    <property type="entry name" value="AAA_lid_NorR"/>
</dbReference>
<evidence type="ECO:0000259" key="8">
    <source>
        <dbReference type="PROSITE" id="PS50045"/>
    </source>
</evidence>
<dbReference type="Gene3D" id="3.40.50.300">
    <property type="entry name" value="P-loop containing nucleotide triphosphate hydrolases"/>
    <property type="match status" value="1"/>
</dbReference>
<dbReference type="InterPro" id="IPR025943">
    <property type="entry name" value="Sigma_54_int_dom_ATP-bd_2"/>
</dbReference>
<dbReference type="Pfam" id="PF01590">
    <property type="entry name" value="GAF"/>
    <property type="match status" value="1"/>
</dbReference>
<comment type="caution">
    <text evidence="9">The sequence shown here is derived from an EMBL/GenBank/DDBJ whole genome shotgun (WGS) entry which is preliminary data.</text>
</comment>
<dbReference type="PROSITE" id="PS00675">
    <property type="entry name" value="SIGMA54_INTERACT_1"/>
    <property type="match status" value="1"/>
</dbReference>
<dbReference type="PRINTS" id="PR01590">
    <property type="entry name" value="HTHFIS"/>
</dbReference>
<dbReference type="PROSITE" id="PS50045">
    <property type="entry name" value="SIGMA54_INTERACT_4"/>
    <property type="match status" value="1"/>
</dbReference>
<dbReference type="SUPFAM" id="SSF46689">
    <property type="entry name" value="Homeodomain-like"/>
    <property type="match status" value="1"/>
</dbReference>
<dbReference type="InterPro" id="IPR003593">
    <property type="entry name" value="AAA+_ATPase"/>
</dbReference>
<dbReference type="Gene3D" id="1.10.8.60">
    <property type="match status" value="1"/>
</dbReference>
<dbReference type="InterPro" id="IPR002197">
    <property type="entry name" value="HTH_Fis"/>
</dbReference>
<name>A0ABW6ZBI2_9HYPH</name>
<dbReference type="Pfam" id="PF00158">
    <property type="entry name" value="Sigma54_activat"/>
    <property type="match status" value="1"/>
</dbReference>
<reference evidence="9 10" key="1">
    <citation type="submission" date="2024-02" db="EMBL/GenBank/DDBJ databases">
        <title>Expansion and revision of Xanthobacter and proposal of Roseixanthobacter gen. nov.</title>
        <authorList>
            <person name="Soltysiak M.P.M."/>
            <person name="Jalihal A."/>
            <person name="Ory A."/>
            <person name="Chrisophersen C."/>
            <person name="Lee A.D."/>
            <person name="Boulton J."/>
            <person name="Springer M."/>
        </authorList>
    </citation>
    <scope>NUCLEOTIDE SEQUENCE [LARGE SCALE GENOMIC DNA]</scope>
    <source>
        <strain evidence="9 10">CB5</strain>
    </source>
</reference>
<dbReference type="InterPro" id="IPR009057">
    <property type="entry name" value="Homeodomain-like_sf"/>
</dbReference>
<dbReference type="SMART" id="SM00382">
    <property type="entry name" value="AAA"/>
    <property type="match status" value="1"/>
</dbReference>
<keyword evidence="7" id="KW-0804">Transcription</keyword>
<proteinExistence type="predicted"/>
<dbReference type="InterPro" id="IPR003018">
    <property type="entry name" value="GAF"/>
</dbReference>
<dbReference type="Proteomes" id="UP001604043">
    <property type="component" value="Unassembled WGS sequence"/>
</dbReference>
<evidence type="ECO:0000313" key="9">
    <source>
        <dbReference type="EMBL" id="MFG1251152.1"/>
    </source>
</evidence>
<keyword evidence="4" id="KW-0805">Transcription regulation</keyword>
<protein>
    <submittedName>
        <fullName evidence="9">Sigma-54-dependent Fis family transcriptional regulator</fullName>
    </submittedName>
</protein>
<dbReference type="RefSeq" id="WP_394006456.1">
    <property type="nucleotide sequence ID" value="NZ_JBAFUR010000001.1"/>
</dbReference>
<dbReference type="InterPro" id="IPR025944">
    <property type="entry name" value="Sigma_54_int_dom_CS"/>
</dbReference>
<evidence type="ECO:0000256" key="1">
    <source>
        <dbReference type="ARBA" id="ARBA00022741"/>
    </source>
</evidence>
<dbReference type="PROSITE" id="PS00688">
    <property type="entry name" value="SIGMA54_INTERACT_3"/>
    <property type="match status" value="1"/>
</dbReference>
<dbReference type="Pfam" id="PF25601">
    <property type="entry name" value="AAA_lid_14"/>
    <property type="match status" value="1"/>
</dbReference>
<accession>A0ABW6ZBI2</accession>
<keyword evidence="5" id="KW-0238">DNA-binding</keyword>
<evidence type="ECO:0000256" key="4">
    <source>
        <dbReference type="ARBA" id="ARBA00023015"/>
    </source>
</evidence>
<evidence type="ECO:0000256" key="3">
    <source>
        <dbReference type="ARBA" id="ARBA00023012"/>
    </source>
</evidence>
<dbReference type="InterPro" id="IPR027417">
    <property type="entry name" value="P-loop_NTPase"/>
</dbReference>
<dbReference type="CDD" id="cd00009">
    <property type="entry name" value="AAA"/>
    <property type="match status" value="1"/>
</dbReference>
<keyword evidence="3" id="KW-0902">Two-component regulatory system</keyword>
<dbReference type="InterPro" id="IPR002078">
    <property type="entry name" value="Sigma_54_int"/>
</dbReference>
<feature type="domain" description="Sigma-54 factor interaction" evidence="8">
    <location>
        <begin position="341"/>
        <end position="569"/>
    </location>
</feature>
<organism evidence="9 10">
    <name type="scientific">Xanthobacter aminoxidans</name>
    <dbReference type="NCBI Taxonomy" id="186280"/>
    <lineage>
        <taxon>Bacteria</taxon>
        <taxon>Pseudomonadati</taxon>
        <taxon>Pseudomonadota</taxon>
        <taxon>Alphaproteobacteria</taxon>
        <taxon>Hyphomicrobiales</taxon>
        <taxon>Xanthobacteraceae</taxon>
        <taxon>Xanthobacter</taxon>
    </lineage>
</organism>
<evidence type="ECO:0000256" key="5">
    <source>
        <dbReference type="ARBA" id="ARBA00023125"/>
    </source>
</evidence>
<keyword evidence="6" id="KW-0010">Activator</keyword>
<dbReference type="Gene3D" id="1.10.10.60">
    <property type="entry name" value="Homeodomain-like"/>
    <property type="match status" value="1"/>
</dbReference>
<dbReference type="PANTHER" id="PTHR32071:SF77">
    <property type="entry name" value="TRANSCRIPTIONAL REGULATORY PROTEIN"/>
    <property type="match status" value="1"/>
</dbReference>
<dbReference type="EMBL" id="JBAFUR010000001">
    <property type="protein sequence ID" value="MFG1251152.1"/>
    <property type="molecule type" value="Genomic_DNA"/>
</dbReference>
<keyword evidence="10" id="KW-1185">Reference proteome</keyword>
<keyword evidence="1" id="KW-0547">Nucleotide-binding</keyword>
<dbReference type="PANTHER" id="PTHR32071">
    <property type="entry name" value="TRANSCRIPTIONAL REGULATORY PROTEIN"/>
    <property type="match status" value="1"/>
</dbReference>
<keyword evidence="2" id="KW-0067">ATP-binding</keyword>
<dbReference type="PROSITE" id="PS00676">
    <property type="entry name" value="SIGMA54_INTERACT_2"/>
    <property type="match status" value="1"/>
</dbReference>
<evidence type="ECO:0000256" key="6">
    <source>
        <dbReference type="ARBA" id="ARBA00023159"/>
    </source>
</evidence>
<dbReference type="Pfam" id="PF02954">
    <property type="entry name" value="HTH_8"/>
    <property type="match status" value="1"/>
</dbReference>